<evidence type="ECO:0000256" key="1">
    <source>
        <dbReference type="ARBA" id="ARBA00004141"/>
    </source>
</evidence>
<keyword evidence="2 5" id="KW-0812">Transmembrane</keyword>
<evidence type="ECO:0000256" key="5">
    <source>
        <dbReference type="RuleBase" id="RU000477"/>
    </source>
</evidence>
<evidence type="ECO:0000256" key="4">
    <source>
        <dbReference type="ARBA" id="ARBA00023136"/>
    </source>
</evidence>
<dbReference type="InterPro" id="IPR023271">
    <property type="entry name" value="Aquaporin-like"/>
</dbReference>
<accession>E2C5P0</accession>
<evidence type="ECO:0000313" key="8">
    <source>
        <dbReference type="Proteomes" id="UP000008237"/>
    </source>
</evidence>
<dbReference type="OrthoDB" id="3222at2759"/>
<keyword evidence="5" id="KW-0813">Transport</keyword>
<dbReference type="GO" id="GO:0005886">
    <property type="term" value="C:plasma membrane"/>
    <property type="evidence" value="ECO:0007669"/>
    <property type="project" value="TreeGrafter"/>
</dbReference>
<organism evidence="8">
    <name type="scientific">Harpegnathos saltator</name>
    <name type="common">Jerdon's jumping ant</name>
    <dbReference type="NCBI Taxonomy" id="610380"/>
    <lineage>
        <taxon>Eukaryota</taxon>
        <taxon>Metazoa</taxon>
        <taxon>Ecdysozoa</taxon>
        <taxon>Arthropoda</taxon>
        <taxon>Hexapoda</taxon>
        <taxon>Insecta</taxon>
        <taxon>Pterygota</taxon>
        <taxon>Neoptera</taxon>
        <taxon>Endopterygota</taxon>
        <taxon>Hymenoptera</taxon>
        <taxon>Apocrita</taxon>
        <taxon>Aculeata</taxon>
        <taxon>Formicoidea</taxon>
        <taxon>Formicidae</taxon>
        <taxon>Ponerinae</taxon>
        <taxon>Ponerini</taxon>
        <taxon>Harpegnathos</taxon>
    </lineage>
</organism>
<dbReference type="OMA" id="CIFRCGY"/>
<evidence type="ECO:0000256" key="2">
    <source>
        <dbReference type="ARBA" id="ARBA00022692"/>
    </source>
</evidence>
<dbReference type="FunCoup" id="E2C5P0">
    <property type="interactions" value="57"/>
</dbReference>
<dbReference type="PANTHER" id="PTHR19139:SF270">
    <property type="entry name" value="ENTOMOGLYCEROPORIN 1-RELATED"/>
    <property type="match status" value="1"/>
</dbReference>
<dbReference type="InterPro" id="IPR000425">
    <property type="entry name" value="MIP"/>
</dbReference>
<feature type="transmembrane region" description="Helical" evidence="6">
    <location>
        <begin position="90"/>
        <end position="123"/>
    </location>
</feature>
<evidence type="ECO:0000256" key="6">
    <source>
        <dbReference type="SAM" id="Phobius"/>
    </source>
</evidence>
<feature type="transmembrane region" description="Helical" evidence="6">
    <location>
        <begin position="23"/>
        <end position="53"/>
    </location>
</feature>
<dbReference type="InParanoid" id="E2C5P0"/>
<dbReference type="GO" id="GO:0015267">
    <property type="term" value="F:channel activity"/>
    <property type="evidence" value="ECO:0007669"/>
    <property type="project" value="InterPro"/>
</dbReference>
<dbReference type="Pfam" id="PF00230">
    <property type="entry name" value="MIP"/>
    <property type="match status" value="1"/>
</dbReference>
<name>E2C5P0_HARSA</name>
<dbReference type="AlphaFoldDB" id="E2C5P0"/>
<dbReference type="PRINTS" id="PR00783">
    <property type="entry name" value="MINTRINSICP"/>
</dbReference>
<comment type="similarity">
    <text evidence="5">Belongs to the MIP/aquaporin (TC 1.A.8) family.</text>
</comment>
<dbReference type="Gene3D" id="1.20.1080.10">
    <property type="entry name" value="Glycerol uptake facilitator protein"/>
    <property type="match status" value="1"/>
</dbReference>
<dbReference type="STRING" id="610380.E2C5P0"/>
<feature type="transmembrane region" description="Helical" evidence="6">
    <location>
        <begin position="143"/>
        <end position="163"/>
    </location>
</feature>
<keyword evidence="8" id="KW-1185">Reference proteome</keyword>
<comment type="subcellular location">
    <subcellularLocation>
        <location evidence="1">Membrane</location>
        <topology evidence="1">Multi-pass membrane protein</topology>
    </subcellularLocation>
</comment>
<dbReference type="SUPFAM" id="SSF81338">
    <property type="entry name" value="Aquaporin-like"/>
    <property type="match status" value="1"/>
</dbReference>
<keyword evidence="4 6" id="KW-0472">Membrane</keyword>
<keyword evidence="3 6" id="KW-1133">Transmembrane helix</keyword>
<feature type="transmembrane region" description="Helical" evidence="6">
    <location>
        <begin position="175"/>
        <end position="193"/>
    </location>
</feature>
<protein>
    <submittedName>
        <fullName evidence="7">Aquaporin AQPcic</fullName>
    </submittedName>
</protein>
<proteinExistence type="inferred from homology"/>
<dbReference type="Proteomes" id="UP000008237">
    <property type="component" value="Unassembled WGS sequence"/>
</dbReference>
<evidence type="ECO:0000256" key="3">
    <source>
        <dbReference type="ARBA" id="ARBA00022989"/>
    </source>
</evidence>
<reference evidence="7 8" key="1">
    <citation type="journal article" date="2010" name="Science">
        <title>Genomic comparison of the ants Camponotus floridanus and Harpegnathos saltator.</title>
        <authorList>
            <person name="Bonasio R."/>
            <person name="Zhang G."/>
            <person name="Ye C."/>
            <person name="Mutti N.S."/>
            <person name="Fang X."/>
            <person name="Qin N."/>
            <person name="Donahue G."/>
            <person name="Yang P."/>
            <person name="Li Q."/>
            <person name="Li C."/>
            <person name="Zhang P."/>
            <person name="Huang Z."/>
            <person name="Berger S.L."/>
            <person name="Reinberg D."/>
            <person name="Wang J."/>
            <person name="Liebig J."/>
        </authorList>
    </citation>
    <scope>NUCLEOTIDE SEQUENCE [LARGE SCALE GENOMIC DNA]</scope>
    <source>
        <strain evidence="7 8">R22 G/1</strain>
    </source>
</reference>
<dbReference type="EMBL" id="GL452776">
    <property type="protein sequence ID" value="EFN76751.1"/>
    <property type="molecule type" value="Genomic_DNA"/>
</dbReference>
<sequence length="259" mass="27427">MFSCKFNVDPYLRLKKLVKVDTTLWDTFLAALGEVIGTAMLVFVGCMGCIGTMGPLPPSSVQIALTFGFAVMVAIQCVGHISGAHLNPAVTAAAVIVGNTSLPIAGVYMVAQCLGGLIGYGLLKLSDSASFCITDLNSELTPAAGVMAELLATAILIFFACAVWDPRNASNSDSLSLRFGLCISVLCFAFAPYTGCSLNPARTFAPAVWNGYWNNHWVYWIGPLLGGIISASIYRCVFSPKTEQDNSTQDASTLNGIET</sequence>
<gene>
    <name evidence="7" type="ORF">EAI_04499</name>
</gene>
<feature type="transmembrane region" description="Helical" evidence="6">
    <location>
        <begin position="217"/>
        <end position="237"/>
    </location>
</feature>
<dbReference type="InterPro" id="IPR034294">
    <property type="entry name" value="Aquaporin_transptr"/>
</dbReference>
<feature type="transmembrane region" description="Helical" evidence="6">
    <location>
        <begin position="59"/>
        <end position="78"/>
    </location>
</feature>
<dbReference type="PANTHER" id="PTHR19139">
    <property type="entry name" value="AQUAPORIN TRANSPORTER"/>
    <property type="match status" value="1"/>
</dbReference>
<evidence type="ECO:0000313" key="7">
    <source>
        <dbReference type="EMBL" id="EFN76751.1"/>
    </source>
</evidence>